<dbReference type="PROSITE" id="PS00770">
    <property type="entry name" value="AA_TRANSFER_CLASS_4"/>
    <property type="match status" value="1"/>
</dbReference>
<comment type="caution">
    <text evidence="6">The sequence shown here is derived from an EMBL/GenBank/DDBJ whole genome shotgun (WGS) entry which is preliminary data.</text>
</comment>
<dbReference type="GO" id="GO:0016829">
    <property type="term" value="F:lyase activity"/>
    <property type="evidence" value="ECO:0007669"/>
    <property type="project" value="UniProtKB-KW"/>
</dbReference>
<dbReference type="GO" id="GO:0008652">
    <property type="term" value="P:amino acid biosynthetic process"/>
    <property type="evidence" value="ECO:0007669"/>
    <property type="project" value="UniProtKB-ARBA"/>
</dbReference>
<reference evidence="6 7" key="1">
    <citation type="submission" date="2018-11" db="EMBL/GenBank/DDBJ databases">
        <title>Genomic Encyclopedia of Type Strains, Phase IV (KMG-IV): sequencing the most valuable type-strain genomes for metagenomic binning, comparative biology and taxonomic classification.</title>
        <authorList>
            <person name="Goeker M."/>
        </authorList>
    </citation>
    <scope>NUCLEOTIDE SEQUENCE [LARGE SCALE GENOMIC DNA]</scope>
    <source>
        <strain evidence="6 7">DSM 26537</strain>
    </source>
</reference>
<dbReference type="GO" id="GO:0005829">
    <property type="term" value="C:cytosol"/>
    <property type="evidence" value="ECO:0007669"/>
    <property type="project" value="TreeGrafter"/>
</dbReference>
<dbReference type="PANTHER" id="PTHR42743">
    <property type="entry name" value="AMINO-ACID AMINOTRANSFERASE"/>
    <property type="match status" value="1"/>
</dbReference>
<dbReference type="Proteomes" id="UP000273083">
    <property type="component" value="Unassembled WGS sequence"/>
</dbReference>
<dbReference type="SUPFAM" id="SSF56752">
    <property type="entry name" value="D-aminoacid aminotransferase-like PLP-dependent enzymes"/>
    <property type="match status" value="1"/>
</dbReference>
<dbReference type="PANTHER" id="PTHR42743:SF11">
    <property type="entry name" value="AMINODEOXYCHORISMATE LYASE"/>
    <property type="match status" value="1"/>
</dbReference>
<evidence type="ECO:0000256" key="4">
    <source>
        <dbReference type="RuleBase" id="RU004106"/>
    </source>
</evidence>
<dbReference type="GO" id="GO:0046394">
    <property type="term" value="P:carboxylic acid biosynthetic process"/>
    <property type="evidence" value="ECO:0007669"/>
    <property type="project" value="UniProtKB-ARBA"/>
</dbReference>
<evidence type="ECO:0000256" key="5">
    <source>
        <dbReference type="RuleBase" id="RU004516"/>
    </source>
</evidence>
<dbReference type="Gene3D" id="3.20.10.10">
    <property type="entry name" value="D-amino Acid Aminotransferase, subunit A, domain 2"/>
    <property type="match status" value="1"/>
</dbReference>
<dbReference type="InterPro" id="IPR018300">
    <property type="entry name" value="Aminotrans_IV_CS"/>
</dbReference>
<accession>A0A3N1XQS7</accession>
<dbReference type="Pfam" id="PF01063">
    <property type="entry name" value="Aminotran_4"/>
    <property type="match status" value="1"/>
</dbReference>
<keyword evidence="6" id="KW-0456">Lyase</keyword>
<comment type="similarity">
    <text evidence="2 4">Belongs to the class-IV pyridoxal-phosphate-dependent aminotransferase family.</text>
</comment>
<sequence>MFEMDEGYYYGIGAFETILVKDGKPVFIMEHIQRLNIALEYLQINKKITPDEVREFLSINKIVEGVLKISVSEKNTNYTTRKNPYTIDKYQKGFQLTLSSFRRNETSPLTYHKTLNYAENIIARQEAIQRNYDEALFLNTKGEICEGSCSNIFFVKEGQLFTPSISCGLLPGIFRNHICANENVVECIITKDDIKKFDECFITNSILGVMKVIKLGDCDYHSDTYTEAIRNKYKAYLGT</sequence>
<evidence type="ECO:0000256" key="3">
    <source>
        <dbReference type="ARBA" id="ARBA00022898"/>
    </source>
</evidence>
<dbReference type="InterPro" id="IPR043131">
    <property type="entry name" value="BCAT-like_N"/>
</dbReference>
<keyword evidence="3 5" id="KW-0663">Pyridoxal phosphate</keyword>
<evidence type="ECO:0000313" key="6">
    <source>
        <dbReference type="EMBL" id="ROR27422.1"/>
    </source>
</evidence>
<organism evidence="6 7">
    <name type="scientific">Mobilisporobacter senegalensis</name>
    <dbReference type="NCBI Taxonomy" id="1329262"/>
    <lineage>
        <taxon>Bacteria</taxon>
        <taxon>Bacillati</taxon>
        <taxon>Bacillota</taxon>
        <taxon>Clostridia</taxon>
        <taxon>Lachnospirales</taxon>
        <taxon>Lachnospiraceae</taxon>
        <taxon>Mobilisporobacter</taxon>
    </lineage>
</organism>
<dbReference type="InterPro" id="IPR036038">
    <property type="entry name" value="Aminotransferase-like"/>
</dbReference>
<dbReference type="AlphaFoldDB" id="A0A3N1XQS7"/>
<dbReference type="InterPro" id="IPR001544">
    <property type="entry name" value="Aminotrans_IV"/>
</dbReference>
<protein>
    <submittedName>
        <fullName evidence="6">4-amino-4-deoxychorismate lyase</fullName>
    </submittedName>
</protein>
<dbReference type="OrthoDB" id="9805628at2"/>
<evidence type="ECO:0000256" key="2">
    <source>
        <dbReference type="ARBA" id="ARBA00009320"/>
    </source>
</evidence>
<dbReference type="FunFam" id="3.20.10.10:FF:000002">
    <property type="entry name" value="D-alanine aminotransferase"/>
    <property type="match status" value="1"/>
</dbReference>
<dbReference type="InterPro" id="IPR050571">
    <property type="entry name" value="Class-IV_PLP-Dep_Aminotrnsfr"/>
</dbReference>
<evidence type="ECO:0000256" key="1">
    <source>
        <dbReference type="ARBA" id="ARBA00001933"/>
    </source>
</evidence>
<keyword evidence="7" id="KW-1185">Reference proteome</keyword>
<evidence type="ECO:0000313" key="7">
    <source>
        <dbReference type="Proteomes" id="UP000273083"/>
    </source>
</evidence>
<comment type="cofactor">
    <cofactor evidence="1 5">
        <name>pyridoxal 5'-phosphate</name>
        <dbReference type="ChEBI" id="CHEBI:597326"/>
    </cofactor>
</comment>
<name>A0A3N1XQS7_9FIRM</name>
<dbReference type="InterPro" id="IPR043132">
    <property type="entry name" value="BCAT-like_C"/>
</dbReference>
<dbReference type="EMBL" id="RJVG01000006">
    <property type="protein sequence ID" value="ROR27422.1"/>
    <property type="molecule type" value="Genomic_DNA"/>
</dbReference>
<dbReference type="RefSeq" id="WP_123609669.1">
    <property type="nucleotide sequence ID" value="NZ_RJVG01000006.1"/>
</dbReference>
<proteinExistence type="inferred from homology"/>
<gene>
    <name evidence="6" type="ORF">EDD66_106119</name>
</gene>
<dbReference type="CDD" id="cd00449">
    <property type="entry name" value="PLPDE_IV"/>
    <property type="match status" value="1"/>
</dbReference>
<dbReference type="Gene3D" id="3.30.470.10">
    <property type="match status" value="1"/>
</dbReference>